<name>A0A645HF02_9ZZZZ</name>
<gene>
    <name evidence="3" type="ORF">SDC9_185135</name>
</gene>
<dbReference type="InterPro" id="IPR029063">
    <property type="entry name" value="SAM-dependent_MTases_sf"/>
</dbReference>
<reference evidence="3" key="1">
    <citation type="submission" date="2019-08" db="EMBL/GenBank/DDBJ databases">
        <authorList>
            <person name="Kucharzyk K."/>
            <person name="Murdoch R.W."/>
            <person name="Higgins S."/>
            <person name="Loffler F."/>
        </authorList>
    </citation>
    <scope>NUCLEOTIDE SEQUENCE</scope>
</reference>
<dbReference type="EMBL" id="VSSQ01092365">
    <property type="protein sequence ID" value="MPN37615.1"/>
    <property type="molecule type" value="Genomic_DNA"/>
</dbReference>
<sequence>MLDKDVPEKYYLSERIKPTILSNGTGGFKSNSEINQMIARPLTATMAKMHRACQDNYYTEDFLKSADPIEYLKQEFSKDELATKRIRKLTPEEAFELQGFSKNIVKGARSIGISEHQLYKEAGNAASVNVIYAILYYLFEVVGVLR</sequence>
<dbReference type="GO" id="GO:0032259">
    <property type="term" value="P:methylation"/>
    <property type="evidence" value="ECO:0007669"/>
    <property type="project" value="UniProtKB-KW"/>
</dbReference>
<evidence type="ECO:0000256" key="1">
    <source>
        <dbReference type="ARBA" id="ARBA00022603"/>
    </source>
</evidence>
<dbReference type="SUPFAM" id="SSF53335">
    <property type="entry name" value="S-adenosyl-L-methionine-dependent methyltransferases"/>
    <property type="match status" value="1"/>
</dbReference>
<protein>
    <recommendedName>
        <fullName evidence="4">DNA (cytosine-5-)-methyltransferase</fullName>
    </recommendedName>
</protein>
<dbReference type="InterPro" id="IPR001525">
    <property type="entry name" value="C5_MeTfrase"/>
</dbReference>
<dbReference type="Pfam" id="PF00145">
    <property type="entry name" value="DNA_methylase"/>
    <property type="match status" value="1"/>
</dbReference>
<accession>A0A645HF02</accession>
<evidence type="ECO:0008006" key="4">
    <source>
        <dbReference type="Google" id="ProtNLM"/>
    </source>
</evidence>
<dbReference type="GO" id="GO:0008168">
    <property type="term" value="F:methyltransferase activity"/>
    <property type="evidence" value="ECO:0007669"/>
    <property type="project" value="UniProtKB-KW"/>
</dbReference>
<dbReference type="Gene3D" id="3.90.120.30">
    <property type="match status" value="1"/>
</dbReference>
<comment type="caution">
    <text evidence="3">The sequence shown here is derived from an EMBL/GenBank/DDBJ whole genome shotgun (WGS) entry which is preliminary data.</text>
</comment>
<keyword evidence="2" id="KW-0808">Transferase</keyword>
<proteinExistence type="predicted"/>
<organism evidence="3">
    <name type="scientific">bioreactor metagenome</name>
    <dbReference type="NCBI Taxonomy" id="1076179"/>
    <lineage>
        <taxon>unclassified sequences</taxon>
        <taxon>metagenomes</taxon>
        <taxon>ecological metagenomes</taxon>
    </lineage>
</organism>
<dbReference type="AlphaFoldDB" id="A0A645HF02"/>
<keyword evidence="1" id="KW-0489">Methyltransferase</keyword>
<evidence type="ECO:0000256" key="2">
    <source>
        <dbReference type="ARBA" id="ARBA00022679"/>
    </source>
</evidence>
<evidence type="ECO:0000313" key="3">
    <source>
        <dbReference type="EMBL" id="MPN37615.1"/>
    </source>
</evidence>